<gene>
    <name evidence="4" type="ORF">CAFE_16550</name>
</gene>
<evidence type="ECO:0000313" key="4">
    <source>
        <dbReference type="EMBL" id="MVB10954.1"/>
    </source>
</evidence>
<name>A0A6N8HYM7_9FIRM</name>
<evidence type="ECO:0000256" key="1">
    <source>
        <dbReference type="ARBA" id="ARBA00022538"/>
    </source>
</evidence>
<dbReference type="InterPro" id="IPR003148">
    <property type="entry name" value="RCK_N"/>
</dbReference>
<dbReference type="GO" id="GO:0015079">
    <property type="term" value="F:potassium ion transmembrane transporter activity"/>
    <property type="evidence" value="ECO:0007669"/>
    <property type="project" value="InterPro"/>
</dbReference>
<keyword evidence="2" id="KW-0630">Potassium</keyword>
<keyword evidence="1" id="KW-0633">Potassium transport</keyword>
<dbReference type="InterPro" id="IPR006036">
    <property type="entry name" value="K_uptake_TrkA"/>
</dbReference>
<dbReference type="AlphaFoldDB" id="A0A6N8HYM7"/>
<dbReference type="PANTHER" id="PTHR43833:SF8">
    <property type="entry name" value="TRK SYSTEM POTASSIUM UPTAKE PROTEIN TRKA"/>
    <property type="match status" value="1"/>
</dbReference>
<reference evidence="4 5" key="1">
    <citation type="submission" date="2019-09" db="EMBL/GenBank/DDBJ databases">
        <title>Genome sequence of Clostridium sp. EA1.</title>
        <authorList>
            <person name="Poehlein A."/>
            <person name="Bengelsdorf F.R."/>
            <person name="Daniel R."/>
        </authorList>
    </citation>
    <scope>NUCLEOTIDE SEQUENCE [LARGE SCALE GENOMIC DNA]</scope>
    <source>
        <strain evidence="4 5">EA1</strain>
    </source>
</reference>
<dbReference type="Gene3D" id="3.40.50.720">
    <property type="entry name" value="NAD(P)-binding Rossmann-like Domain"/>
    <property type="match status" value="1"/>
</dbReference>
<accession>A0A6N8HYM7</accession>
<keyword evidence="1" id="KW-0813">Transport</keyword>
<evidence type="ECO:0000313" key="5">
    <source>
        <dbReference type="Proteomes" id="UP000469440"/>
    </source>
</evidence>
<dbReference type="GO" id="GO:0005886">
    <property type="term" value="C:plasma membrane"/>
    <property type="evidence" value="ECO:0007669"/>
    <property type="project" value="InterPro"/>
</dbReference>
<dbReference type="Proteomes" id="UP000469440">
    <property type="component" value="Unassembled WGS sequence"/>
</dbReference>
<keyword evidence="5" id="KW-1185">Reference proteome</keyword>
<dbReference type="Pfam" id="PF02254">
    <property type="entry name" value="TrkA_N"/>
    <property type="match status" value="1"/>
</dbReference>
<comment type="caution">
    <text evidence="4">The sequence shown here is derived from an EMBL/GenBank/DDBJ whole genome shotgun (WGS) entry which is preliminary data.</text>
</comment>
<keyword evidence="1" id="KW-0406">Ion transport</keyword>
<dbReference type="PRINTS" id="PR00335">
    <property type="entry name" value="KUPTAKETRKA"/>
</dbReference>
<dbReference type="SUPFAM" id="SSF51735">
    <property type="entry name" value="NAD(P)-binding Rossmann-fold domains"/>
    <property type="match status" value="1"/>
</dbReference>
<sequence length="208" mass="22218">MNVLVIGCGRLGSRLAGILDEQGHDVTVVDADPDSFHNLKKDFSGITIVGMPMDIKALRNAGVEGCDAMAVVTPDDNLNITVSQMAREFFGIDNVVARISDPLRENVFKSFGLKTVCPTKLAGDAISTALTLPWESKTVTLGTSTATFHIKEVDYAHDGIRLSEVPKDDGEVIFGVIASDGQMTLCRGGNENPVLEEGDRVVLASVID</sequence>
<proteinExistence type="predicted"/>
<dbReference type="EMBL" id="VWXL01000052">
    <property type="protein sequence ID" value="MVB10954.1"/>
    <property type="molecule type" value="Genomic_DNA"/>
</dbReference>
<dbReference type="RefSeq" id="WP_330593900.1">
    <property type="nucleotide sequence ID" value="NZ_VWXL01000052.1"/>
</dbReference>
<dbReference type="PROSITE" id="PS51201">
    <property type="entry name" value="RCK_N"/>
    <property type="match status" value="1"/>
</dbReference>
<dbReference type="InterPro" id="IPR050721">
    <property type="entry name" value="Trk_Ktr_HKT_K-transport"/>
</dbReference>
<dbReference type="PANTHER" id="PTHR43833">
    <property type="entry name" value="POTASSIUM CHANNEL PROTEIN 2-RELATED-RELATED"/>
    <property type="match status" value="1"/>
</dbReference>
<protein>
    <submittedName>
        <fullName evidence="4">TrkA-N domain protein</fullName>
    </submittedName>
</protein>
<evidence type="ECO:0000259" key="3">
    <source>
        <dbReference type="PROSITE" id="PS51201"/>
    </source>
</evidence>
<dbReference type="InterPro" id="IPR036291">
    <property type="entry name" value="NAD(P)-bd_dom_sf"/>
</dbReference>
<feature type="domain" description="RCK N-terminal" evidence="3">
    <location>
        <begin position="1"/>
        <end position="127"/>
    </location>
</feature>
<organism evidence="4 5">
    <name type="scientific">Caproicibacter fermentans</name>
    <dbReference type="NCBI Taxonomy" id="2576756"/>
    <lineage>
        <taxon>Bacteria</taxon>
        <taxon>Bacillati</taxon>
        <taxon>Bacillota</taxon>
        <taxon>Clostridia</taxon>
        <taxon>Eubacteriales</taxon>
        <taxon>Acutalibacteraceae</taxon>
        <taxon>Caproicibacter</taxon>
    </lineage>
</organism>
<evidence type="ECO:0000256" key="2">
    <source>
        <dbReference type="ARBA" id="ARBA00022958"/>
    </source>
</evidence>